<reference evidence="2 3" key="1">
    <citation type="submission" date="2024-02" db="EMBL/GenBank/DDBJ databases">
        <title>A draft genome for the cacao thread blight pathogen Marasmius crinis-equi.</title>
        <authorList>
            <person name="Cohen S.P."/>
            <person name="Baruah I.K."/>
            <person name="Amoako-Attah I."/>
            <person name="Bukari Y."/>
            <person name="Meinhardt L.W."/>
            <person name="Bailey B.A."/>
        </authorList>
    </citation>
    <scope>NUCLEOTIDE SEQUENCE [LARGE SCALE GENOMIC DNA]</scope>
    <source>
        <strain evidence="2 3">GH-76</strain>
    </source>
</reference>
<keyword evidence="3" id="KW-1185">Reference proteome</keyword>
<gene>
    <name evidence="2" type="ORF">V5O48_006390</name>
</gene>
<feature type="region of interest" description="Disordered" evidence="1">
    <location>
        <begin position="438"/>
        <end position="489"/>
    </location>
</feature>
<name>A0ABR3FK00_9AGAR</name>
<proteinExistence type="predicted"/>
<dbReference type="Proteomes" id="UP001465976">
    <property type="component" value="Unassembled WGS sequence"/>
</dbReference>
<evidence type="ECO:0000313" key="3">
    <source>
        <dbReference type="Proteomes" id="UP001465976"/>
    </source>
</evidence>
<comment type="caution">
    <text evidence="2">The sequence shown here is derived from an EMBL/GenBank/DDBJ whole genome shotgun (WGS) entry which is preliminary data.</text>
</comment>
<dbReference type="EMBL" id="JBAHYK010000292">
    <property type="protein sequence ID" value="KAL0575574.1"/>
    <property type="molecule type" value="Genomic_DNA"/>
</dbReference>
<evidence type="ECO:0000256" key="1">
    <source>
        <dbReference type="SAM" id="MobiDB-lite"/>
    </source>
</evidence>
<feature type="compositionally biased region" description="Acidic residues" evidence="1">
    <location>
        <begin position="447"/>
        <end position="482"/>
    </location>
</feature>
<accession>A0ABR3FK00</accession>
<protein>
    <submittedName>
        <fullName evidence="2">Uncharacterized protein</fullName>
    </submittedName>
</protein>
<evidence type="ECO:0000313" key="2">
    <source>
        <dbReference type="EMBL" id="KAL0575574.1"/>
    </source>
</evidence>
<sequence>MPLLPPTSDDLHFSCLDPQDIIHYSQSCKAAYQQVQSYWRRALDIYRFLSPFFSREETRQFRILQALTGTLISGSSALQFLNRTPLYPGSDLDIYVEHRYCKPIALYLQDIGYEYKPQEFQPPTLEAAIRMGSNNMDDDDVGGGQYATWNDDSAERGFAGVYNMIRGEQKIQLITAKRSPMDIILRFHSTVVMNVISYAYAYSLYPKATFQKSYGLIIDHCDGAERIFSLQKYIKRGWRMIDCEGDEWGSPEENSTQFKSTGLNVGNPLGILRTSQIRHLGDPYCWTYRLPEIADFPSGTRIRISSSRAEIIRQGSTPFTPLTLREIQSGSQSLESNSWVLKPKYDYQMDFGEMDYNVFDSPRLRYAYCLPVKWYPGHRHLVTPPGFRLPESWSDHKTPWQYYESIADTDKSDFTSHSDDLVYREFVAQHMRRLANYHNPDWPRCNEDEEGMDSEELASENLSDSDDDEDSEDSGEEEDSGNEYDHRRV</sequence>
<organism evidence="2 3">
    <name type="scientific">Marasmius crinis-equi</name>
    <dbReference type="NCBI Taxonomy" id="585013"/>
    <lineage>
        <taxon>Eukaryota</taxon>
        <taxon>Fungi</taxon>
        <taxon>Dikarya</taxon>
        <taxon>Basidiomycota</taxon>
        <taxon>Agaricomycotina</taxon>
        <taxon>Agaricomycetes</taxon>
        <taxon>Agaricomycetidae</taxon>
        <taxon>Agaricales</taxon>
        <taxon>Marasmiineae</taxon>
        <taxon>Marasmiaceae</taxon>
        <taxon>Marasmius</taxon>
    </lineage>
</organism>